<reference evidence="1 2" key="1">
    <citation type="journal article" date="2020" name="Cell">
        <title>Large-Scale Comparative Analyses of Tick Genomes Elucidate Their Genetic Diversity and Vector Capacities.</title>
        <authorList>
            <consortium name="Tick Genome and Microbiome Consortium (TIGMIC)"/>
            <person name="Jia N."/>
            <person name="Wang J."/>
            <person name="Shi W."/>
            <person name="Du L."/>
            <person name="Sun Y."/>
            <person name="Zhan W."/>
            <person name="Jiang J.F."/>
            <person name="Wang Q."/>
            <person name="Zhang B."/>
            <person name="Ji P."/>
            <person name="Bell-Sakyi L."/>
            <person name="Cui X.M."/>
            <person name="Yuan T.T."/>
            <person name="Jiang B.G."/>
            <person name="Yang W.F."/>
            <person name="Lam T.T."/>
            <person name="Chang Q.C."/>
            <person name="Ding S.J."/>
            <person name="Wang X.J."/>
            <person name="Zhu J.G."/>
            <person name="Ruan X.D."/>
            <person name="Zhao L."/>
            <person name="Wei J.T."/>
            <person name="Ye R.Z."/>
            <person name="Que T.C."/>
            <person name="Du C.H."/>
            <person name="Zhou Y.H."/>
            <person name="Cheng J.X."/>
            <person name="Dai P.F."/>
            <person name="Guo W.B."/>
            <person name="Han X.H."/>
            <person name="Huang E.J."/>
            <person name="Li L.F."/>
            <person name="Wei W."/>
            <person name="Gao Y.C."/>
            <person name="Liu J.Z."/>
            <person name="Shao H.Z."/>
            <person name="Wang X."/>
            <person name="Wang C.C."/>
            <person name="Yang T.C."/>
            <person name="Huo Q.B."/>
            <person name="Li W."/>
            <person name="Chen H.Y."/>
            <person name="Chen S.E."/>
            <person name="Zhou L.G."/>
            <person name="Ni X.B."/>
            <person name="Tian J.H."/>
            <person name="Sheng Y."/>
            <person name="Liu T."/>
            <person name="Pan Y.S."/>
            <person name="Xia L.Y."/>
            <person name="Li J."/>
            <person name="Zhao F."/>
            <person name="Cao W.C."/>
        </authorList>
    </citation>
    <scope>NUCLEOTIDE SEQUENCE [LARGE SCALE GENOMIC DNA]</scope>
    <source>
        <strain evidence="1">Iper-2018</strain>
    </source>
</reference>
<accession>A0AC60PBU6</accession>
<evidence type="ECO:0000313" key="1">
    <source>
        <dbReference type="EMBL" id="KAG0417018.1"/>
    </source>
</evidence>
<keyword evidence="2" id="KW-1185">Reference proteome</keyword>
<name>A0AC60PBU6_IXOPE</name>
<dbReference type="EMBL" id="JABSTQ010010896">
    <property type="protein sequence ID" value="KAG0417018.1"/>
    <property type="molecule type" value="Genomic_DNA"/>
</dbReference>
<comment type="caution">
    <text evidence="1">The sequence shown here is derived from an EMBL/GenBank/DDBJ whole genome shotgun (WGS) entry which is preliminary data.</text>
</comment>
<sequence>MSLKILESQTAEEPGATYTDTTVNSTPRTRIVAVTYTTLYEENAERSTWLCKSPAFTSSSAQLRPFASAGALLAPGPDGVTYQALRNINECHYPNILEAFNHVWQTSEIPDAWKLSHVIPTPKSGKPLTSPESYRAISLTSCVGKLLERLVLRRLTWNLDAREALPEFTNEIGDPGPRFPIRPPHSTQPPLNVQVSLPDVRARKDLHPVVARTVVAVALEEKYASSLEIYADAKNAHALPLPTYHIRPFHEARLLIARNIRSRHPDPSTARGTPPIPVPDSRLTRADTSLLHRLRTGGAFTRLALHRYGRAGRVDSPECTVCGDPEDITHILLICPEYEQQGKRTNGYNHVLPYPTGSRRQAWSIFRALLEFLQKTELAESLDARFVGEHRLTKGVTRWLCGQLRGKLQRRREGPRVLTVEQQVLAALRFCAAGGFQGTVRSDENIRVHQCSVCRVLVDVTNAIIDCLGWKRLCFQQTQAEKALTKRKFFKRCKFSGVIDKYSK</sequence>
<protein>
    <submittedName>
        <fullName evidence="1">Uncharacterized protein</fullName>
    </submittedName>
</protein>
<dbReference type="Proteomes" id="UP000805193">
    <property type="component" value="Unassembled WGS sequence"/>
</dbReference>
<organism evidence="1 2">
    <name type="scientific">Ixodes persulcatus</name>
    <name type="common">Taiga tick</name>
    <dbReference type="NCBI Taxonomy" id="34615"/>
    <lineage>
        <taxon>Eukaryota</taxon>
        <taxon>Metazoa</taxon>
        <taxon>Ecdysozoa</taxon>
        <taxon>Arthropoda</taxon>
        <taxon>Chelicerata</taxon>
        <taxon>Arachnida</taxon>
        <taxon>Acari</taxon>
        <taxon>Parasitiformes</taxon>
        <taxon>Ixodida</taxon>
        <taxon>Ixodoidea</taxon>
        <taxon>Ixodidae</taxon>
        <taxon>Ixodinae</taxon>
        <taxon>Ixodes</taxon>
    </lineage>
</organism>
<proteinExistence type="predicted"/>
<gene>
    <name evidence="1" type="ORF">HPB47_005942</name>
</gene>
<evidence type="ECO:0000313" key="2">
    <source>
        <dbReference type="Proteomes" id="UP000805193"/>
    </source>
</evidence>